<dbReference type="PANTHER" id="PTHR31610">
    <property type="entry name" value="SLR0360 PROTEIN"/>
    <property type="match status" value="1"/>
</dbReference>
<feature type="transmembrane region" description="Helical" evidence="1">
    <location>
        <begin position="289"/>
        <end position="311"/>
    </location>
</feature>
<evidence type="ECO:0000256" key="1">
    <source>
        <dbReference type="SAM" id="Phobius"/>
    </source>
</evidence>
<evidence type="ECO:0000313" key="2">
    <source>
        <dbReference type="EMBL" id="MBJ6751835.1"/>
    </source>
</evidence>
<keyword evidence="3" id="KW-1185">Reference proteome</keyword>
<dbReference type="PANTHER" id="PTHR31610:SF0">
    <property type="entry name" value="SLC26A_SULP TRANSPORTER DOMAIN-CONTAINING PROTEIN"/>
    <property type="match status" value="1"/>
</dbReference>
<dbReference type="RefSeq" id="WP_199390299.1">
    <property type="nucleotide sequence ID" value="NZ_JAEMHL010000009.1"/>
</dbReference>
<organism evidence="2 3">
    <name type="scientific">Geomonas anaerohicana</name>
    <dbReference type="NCBI Taxonomy" id="2798583"/>
    <lineage>
        <taxon>Bacteria</taxon>
        <taxon>Pseudomonadati</taxon>
        <taxon>Thermodesulfobacteriota</taxon>
        <taxon>Desulfuromonadia</taxon>
        <taxon>Geobacterales</taxon>
        <taxon>Geobacteraceae</taxon>
        <taxon>Geomonas</taxon>
    </lineage>
</organism>
<protein>
    <submittedName>
        <fullName evidence="2">MFS transporter</fullName>
    </submittedName>
</protein>
<evidence type="ECO:0000313" key="3">
    <source>
        <dbReference type="Proteomes" id="UP000614714"/>
    </source>
</evidence>
<feature type="transmembrane region" description="Helical" evidence="1">
    <location>
        <begin position="424"/>
        <end position="444"/>
    </location>
</feature>
<feature type="transmembrane region" description="Helical" evidence="1">
    <location>
        <begin position="115"/>
        <end position="139"/>
    </location>
</feature>
<feature type="transmembrane region" description="Helical" evidence="1">
    <location>
        <begin position="323"/>
        <end position="346"/>
    </location>
</feature>
<keyword evidence="1" id="KW-0472">Membrane</keyword>
<sequence>MNTNKPILFAAGDVNAFFGLMLDNMSGLVIMAGILTGVFGMPRDLVLSRMLPGSAVGVLLGDLLYSWLAWRLARRTGRSDVTAMPLGLDTPSTFGMAFGVIGPCFLATKDAHLTWQVGMATIVLMGVFKVAASFFGPALRRSIPRAGLLGSIAAVALLLIAYLPFLKLFASPVVGFLSLGIVFISLLARYRLPLGLPGALAGIAVGTVAYYLLGAAGLLPGGAPAPLAAPQLALYLPLPSLEFLGGVPRALGYLPLAIPFALATVVGGVDVTESAAVAGDDYNTRDILLVEGVATLVAGMCGGVMQSCPYIGHPAYKDMGGRAGYTIATALFIGAAAVTGYLSFLVGLLPEAAVAPILIFIGIEITAQAFEATKKTHYRAVAVSFIPVIACLTTIEFGQMLGGLGKSAADLTGDLLATWQATTILGNGFIVTSLLWGAAFANVLDHRPGKAAVYLLLCSALSLCGIIHSPLASGAMFSPLAPPQPIVWHLAAGYAAMAFSFWLLSLVGSASAAGE</sequence>
<name>A0ABS0YHR2_9BACT</name>
<accession>A0ABS0YHR2</accession>
<feature type="transmembrane region" description="Helical" evidence="1">
    <location>
        <begin position="16"/>
        <end position="39"/>
    </location>
</feature>
<feature type="transmembrane region" description="Helical" evidence="1">
    <location>
        <begin position="382"/>
        <end position="404"/>
    </location>
</feature>
<feature type="transmembrane region" description="Helical" evidence="1">
    <location>
        <begin position="451"/>
        <end position="471"/>
    </location>
</feature>
<feature type="transmembrane region" description="Helical" evidence="1">
    <location>
        <begin position="169"/>
        <end position="187"/>
    </location>
</feature>
<comment type="caution">
    <text evidence="2">The sequence shown here is derived from an EMBL/GenBank/DDBJ whole genome shotgun (WGS) entry which is preliminary data.</text>
</comment>
<feature type="transmembrane region" description="Helical" evidence="1">
    <location>
        <begin position="51"/>
        <end position="70"/>
    </location>
</feature>
<reference evidence="2 3" key="1">
    <citation type="submission" date="2020-12" db="EMBL/GenBank/DDBJ databases">
        <title>Geomonas sp. Red421, isolated from paddy soil.</title>
        <authorList>
            <person name="Xu Z."/>
            <person name="Zhang Z."/>
            <person name="Masuda Y."/>
            <person name="Itoh H."/>
            <person name="Senoo K."/>
        </authorList>
    </citation>
    <scope>NUCLEOTIDE SEQUENCE [LARGE SCALE GENOMIC DNA]</scope>
    <source>
        <strain evidence="2 3">Red421</strain>
    </source>
</reference>
<gene>
    <name evidence="2" type="ORF">JFN91_16580</name>
</gene>
<feature type="transmembrane region" description="Helical" evidence="1">
    <location>
        <begin position="250"/>
        <end position="269"/>
    </location>
</feature>
<feature type="transmembrane region" description="Helical" evidence="1">
    <location>
        <begin position="194"/>
        <end position="213"/>
    </location>
</feature>
<dbReference type="Proteomes" id="UP000614714">
    <property type="component" value="Unassembled WGS sequence"/>
</dbReference>
<dbReference type="EMBL" id="JAEMHL010000009">
    <property type="protein sequence ID" value="MBJ6751835.1"/>
    <property type="molecule type" value="Genomic_DNA"/>
</dbReference>
<feature type="transmembrane region" description="Helical" evidence="1">
    <location>
        <begin position="146"/>
        <end position="163"/>
    </location>
</feature>
<keyword evidence="1" id="KW-1133">Transmembrane helix</keyword>
<keyword evidence="1" id="KW-0812">Transmembrane</keyword>
<proteinExistence type="predicted"/>
<feature type="transmembrane region" description="Helical" evidence="1">
    <location>
        <begin position="491"/>
        <end position="513"/>
    </location>
</feature>